<keyword evidence="4" id="KW-0804">Transcription</keyword>
<evidence type="ECO:0000259" key="6">
    <source>
        <dbReference type="PROSITE" id="PS50932"/>
    </source>
</evidence>
<dbReference type="GO" id="GO:0003700">
    <property type="term" value="F:DNA-binding transcription factor activity"/>
    <property type="evidence" value="ECO:0007669"/>
    <property type="project" value="TreeGrafter"/>
</dbReference>
<dbReference type="InterPro" id="IPR028082">
    <property type="entry name" value="Peripla_BP_I"/>
</dbReference>
<reference evidence="7 8" key="1">
    <citation type="submission" date="2016-01" db="EMBL/GenBank/DDBJ databases">
        <title>Draft Genome Sequences of Seven Thermophilic Sporeformers Isolated from Foods.</title>
        <authorList>
            <person name="Berendsen E.M."/>
            <person name="Wells-Bennik M.H."/>
            <person name="Krawcyk A.O."/>
            <person name="De Jong A."/>
            <person name="Holsappel S."/>
            <person name="Eijlander R.T."/>
            <person name="Kuipers O.P."/>
        </authorList>
    </citation>
    <scope>NUCLEOTIDE SEQUENCE [LARGE SCALE GENOMIC DNA]</scope>
    <source>
        <strain evidence="7 8">B4135</strain>
    </source>
</reference>
<sequence>MRKKVTMQDIADRLNISKNSVSQALRGKDGVSEETRNMVINAAKEMGYEYPGKRRQNKRGKTGNIGLIASDMTFSFKFFWEIYLSIEKEVIARGMRLHIQSVNDEQKDRLVLPSFIEQKTVDGILILSHISNEYIQKVIETGIPTVLVDHHHPTIKADAVLTNNRFGAYLAVQHLIELGHRDIAFLGNIDYSPSYEERYEGYLLALREHGIKPTEDFIFTSAVEEEEALSKYIRGLKKQPTAWFCANDGLGFFITSALKQQGFQIPKQVSVCSFDNGQLAKIATPKTSAVDIDLKLYGRKAVETLFWRMENPDEPHQEILLSSKLIKRESTGAAPKSDDSPGSR</sequence>
<keyword evidence="2" id="KW-0805">Transcription regulation</keyword>
<dbReference type="RefSeq" id="WP_061568215.1">
    <property type="nucleotide sequence ID" value="NZ_LQYT01000016.1"/>
</dbReference>
<dbReference type="OrthoDB" id="2026446at2"/>
<dbReference type="GO" id="GO:0000976">
    <property type="term" value="F:transcription cis-regulatory region binding"/>
    <property type="evidence" value="ECO:0007669"/>
    <property type="project" value="TreeGrafter"/>
</dbReference>
<comment type="caution">
    <text evidence="7">The sequence shown here is derived from an EMBL/GenBank/DDBJ whole genome shotgun (WGS) entry which is preliminary data.</text>
</comment>
<accession>A0A150MCH3</accession>
<dbReference type="EMBL" id="LQYT01000016">
    <property type="protein sequence ID" value="KYD21949.1"/>
    <property type="molecule type" value="Genomic_DNA"/>
</dbReference>
<keyword evidence="1" id="KW-0678">Repressor</keyword>
<feature type="region of interest" description="Disordered" evidence="5">
    <location>
        <begin position="324"/>
        <end position="344"/>
    </location>
</feature>
<name>A0A150MCH3_9BACI</name>
<evidence type="ECO:0000256" key="1">
    <source>
        <dbReference type="ARBA" id="ARBA00022491"/>
    </source>
</evidence>
<dbReference type="InterPro" id="IPR000843">
    <property type="entry name" value="HTH_LacI"/>
</dbReference>
<dbReference type="SMART" id="SM00354">
    <property type="entry name" value="HTH_LACI"/>
    <property type="match status" value="1"/>
</dbReference>
<evidence type="ECO:0000256" key="4">
    <source>
        <dbReference type="ARBA" id="ARBA00023163"/>
    </source>
</evidence>
<dbReference type="PANTHER" id="PTHR30146">
    <property type="entry name" value="LACI-RELATED TRANSCRIPTIONAL REPRESSOR"/>
    <property type="match status" value="1"/>
</dbReference>
<protein>
    <recommendedName>
        <fullName evidence="6">HTH lacI-type domain-containing protein</fullName>
    </recommendedName>
</protein>
<dbReference type="CDD" id="cd19974">
    <property type="entry name" value="PBP1_LacI-like"/>
    <property type="match status" value="1"/>
</dbReference>
<dbReference type="CDD" id="cd01392">
    <property type="entry name" value="HTH_LacI"/>
    <property type="match status" value="1"/>
</dbReference>
<feature type="domain" description="HTH lacI-type" evidence="6">
    <location>
        <begin position="5"/>
        <end position="60"/>
    </location>
</feature>
<organism evidence="7 8">
    <name type="scientific">Caldibacillus debilis</name>
    <dbReference type="NCBI Taxonomy" id="301148"/>
    <lineage>
        <taxon>Bacteria</taxon>
        <taxon>Bacillati</taxon>
        <taxon>Bacillota</taxon>
        <taxon>Bacilli</taxon>
        <taxon>Bacillales</taxon>
        <taxon>Bacillaceae</taxon>
        <taxon>Caldibacillus</taxon>
    </lineage>
</organism>
<dbReference type="STRING" id="301148.B4135_1575"/>
<evidence type="ECO:0000256" key="3">
    <source>
        <dbReference type="ARBA" id="ARBA00023125"/>
    </source>
</evidence>
<evidence type="ECO:0000313" key="8">
    <source>
        <dbReference type="Proteomes" id="UP000075683"/>
    </source>
</evidence>
<evidence type="ECO:0000256" key="5">
    <source>
        <dbReference type="SAM" id="MobiDB-lite"/>
    </source>
</evidence>
<evidence type="ECO:0000256" key="2">
    <source>
        <dbReference type="ARBA" id="ARBA00023015"/>
    </source>
</evidence>
<dbReference type="PROSITE" id="PS50932">
    <property type="entry name" value="HTH_LACI_2"/>
    <property type="match status" value="1"/>
</dbReference>
<gene>
    <name evidence="7" type="ORF">B4135_1575</name>
</gene>
<feature type="compositionally biased region" description="Basic and acidic residues" evidence="5">
    <location>
        <begin position="326"/>
        <end position="344"/>
    </location>
</feature>
<dbReference type="Gene3D" id="3.40.50.2300">
    <property type="match status" value="2"/>
</dbReference>
<dbReference type="SUPFAM" id="SSF47413">
    <property type="entry name" value="lambda repressor-like DNA-binding domains"/>
    <property type="match status" value="1"/>
</dbReference>
<evidence type="ECO:0000313" key="7">
    <source>
        <dbReference type="EMBL" id="KYD21949.1"/>
    </source>
</evidence>
<dbReference type="InterPro" id="IPR010982">
    <property type="entry name" value="Lambda_DNA-bd_dom_sf"/>
</dbReference>
<dbReference type="Pfam" id="PF13377">
    <property type="entry name" value="Peripla_BP_3"/>
    <property type="match status" value="1"/>
</dbReference>
<dbReference type="Gene3D" id="1.10.260.40">
    <property type="entry name" value="lambda repressor-like DNA-binding domains"/>
    <property type="match status" value="1"/>
</dbReference>
<dbReference type="Proteomes" id="UP000075683">
    <property type="component" value="Unassembled WGS sequence"/>
</dbReference>
<dbReference type="SUPFAM" id="SSF53822">
    <property type="entry name" value="Periplasmic binding protein-like I"/>
    <property type="match status" value="1"/>
</dbReference>
<dbReference type="AlphaFoldDB" id="A0A150MCH3"/>
<dbReference type="InterPro" id="IPR046335">
    <property type="entry name" value="LacI/GalR-like_sensor"/>
</dbReference>
<dbReference type="PANTHER" id="PTHR30146:SF148">
    <property type="entry name" value="HTH-TYPE TRANSCRIPTIONAL REPRESSOR PURR-RELATED"/>
    <property type="match status" value="1"/>
</dbReference>
<keyword evidence="3" id="KW-0238">DNA-binding</keyword>
<dbReference type="Pfam" id="PF00356">
    <property type="entry name" value="LacI"/>
    <property type="match status" value="1"/>
</dbReference>
<proteinExistence type="predicted"/>
<dbReference type="PATRIC" id="fig|301148.3.peg.1065"/>